<comment type="function">
    <text evidence="12">Calcium-binding protein that interacts with rotavirus cell receptors once the initial attachment by VP4 has been achieved. Rotavirus attachment and entry into the host cell probably involves multiple sequential contacts between the outer capsid proteins VP4 and VP7, and the cell receptors. Following entry into the host cell, low intracellular or intravesicular Ca(2+) concentration probably causes the calcium-stabilized VP7 trimers to dissociate from the virion. This step is probably necessary for the membrane-disrupting entry step and the release of VP4, which is locked onto the virion by VP7.</text>
</comment>
<keyword evidence="8 12" id="KW-0946">Virion</keyword>
<name>J9PQR1_9REOV</name>
<evidence type="ECO:0000256" key="11">
    <source>
        <dbReference type="ARBA" id="ARBA00023184"/>
    </source>
</evidence>
<dbReference type="HAMAP" id="MF_04130">
    <property type="entry name" value="Rota_VP7"/>
    <property type="match status" value="1"/>
</dbReference>
<evidence type="ECO:0000256" key="9">
    <source>
        <dbReference type="ARBA" id="ARBA00023157"/>
    </source>
</evidence>
<dbReference type="GO" id="GO:0044166">
    <property type="term" value="C:host cell endoplasmic reticulum lumen"/>
    <property type="evidence" value="ECO:0007669"/>
    <property type="project" value="UniProtKB-SubCell"/>
</dbReference>
<keyword evidence="9 12" id="KW-1015">Disulfide bond</keyword>
<evidence type="ECO:0000256" key="6">
    <source>
        <dbReference type="ARBA" id="ARBA00022770"/>
    </source>
</evidence>
<dbReference type="GO" id="GO:0046872">
    <property type="term" value="F:metal ion binding"/>
    <property type="evidence" value="ECO:0007669"/>
    <property type="project" value="UniProtKB-KW"/>
</dbReference>
<keyword evidence="1 12" id="KW-0167">Capsid protein</keyword>
<evidence type="ECO:0000256" key="8">
    <source>
        <dbReference type="ARBA" id="ARBA00022844"/>
    </source>
</evidence>
<evidence type="ECO:0000256" key="12">
    <source>
        <dbReference type="HAMAP-Rule" id="MF_04130"/>
    </source>
</evidence>
<dbReference type="InterPro" id="IPR001963">
    <property type="entry name" value="VP7"/>
</dbReference>
<comment type="subcellular location">
    <subcellularLocation>
        <location evidence="12">Virion</location>
    </subcellularLocation>
    <subcellularLocation>
        <location evidence="12">Host endoplasmic reticulum lumen</location>
    </subcellularLocation>
    <text evidence="12">The outer layer contains 780 copies of VP7, grouped as 260 trimers. Immature double-layered particles assembled in the cytoplasm bud across the membrane of the endoplasmic reticulum, acquiring during this process a transient lipid membrane that is modified with the ER resident viral glycoproteins NSP4 and VP7; these enveloped particles also contain VP4. As the particles move towards the interior of the ER cisternae, the transient lipid membrane and the non-structural protein NSP4 are lost, while the virus surface proteins VP4 and VP7 rearrange to form the outermost virus protein layer, yielding mature infectious triple-layered particles.</text>
</comment>
<evidence type="ECO:0000256" key="7">
    <source>
        <dbReference type="ARBA" id="ARBA00022837"/>
    </source>
</evidence>
<dbReference type="GO" id="GO:0039621">
    <property type="term" value="C:T=13 icosahedral viral capsid"/>
    <property type="evidence" value="ECO:0007669"/>
    <property type="project" value="UniProtKB-UniRule"/>
</dbReference>
<evidence type="ECO:0000256" key="10">
    <source>
        <dbReference type="ARBA" id="ARBA00023180"/>
    </source>
</evidence>
<proteinExistence type="inferred from homology"/>
<reference evidence="13" key="1">
    <citation type="submission" date="2011-11" db="EMBL/GenBank/DDBJ databases">
        <authorList>
            <person name="Marthaler D.G."/>
            <person name="Rossow K."/>
            <person name="Collins J."/>
        </authorList>
    </citation>
    <scope>NUCLEOTIDE SEQUENCE</scope>
    <source>
        <strain evidence="13">RVB/Pig-wt/USA/MN09-35/2009/G6P[X]</strain>
    </source>
</reference>
<evidence type="ECO:0000256" key="4">
    <source>
        <dbReference type="ARBA" id="ARBA00022723"/>
    </source>
</evidence>
<comment type="subunit">
    <text evidence="12">Homotrimer; disulfide-linked. 2 Ca(2+) ions bound at each subunit interface in the trimer hold the trimer together. Interacts with the intermediate capsid protein VP6. Interacts with the outer capsid protein VP5*.</text>
</comment>
<keyword evidence="7 12" id="KW-0106">Calcium</keyword>
<evidence type="ECO:0000256" key="3">
    <source>
        <dbReference type="ARBA" id="ARBA00022708"/>
    </source>
</evidence>
<keyword evidence="10 12" id="KW-0325">Glycoprotein</keyword>
<keyword evidence="3 12" id="KW-1146">T=13 icosahedral capsid protein</keyword>
<sequence>MALPLLLALAVGVQAQLNIIPETSPEVCVLYASDLSSQRNQFNENFTNIFETYNSVTISFFEYNNLNYDVIDILSKNDYSTCDIVAIDVVKSDMDFITFLQSENECSKYTANKIHYLKLTPTDEWFVYSKYLSFCPLSDSLLGIYCDTQLKDTYFPLSTNSAFDVTDVPEFTESGYTFYSSDSFYVCRRINEGKWLNYQLFYREYAASGTIARAVNWGNVWTNFKTFAQIVYKVLDIFFNSKRNFEPRA</sequence>
<evidence type="ECO:0000256" key="5">
    <source>
        <dbReference type="ARBA" id="ARBA00022729"/>
    </source>
</evidence>
<protein>
    <recommendedName>
        <fullName evidence="12">Outer capsid glycoprotein VP7</fullName>
    </recommendedName>
</protein>
<evidence type="ECO:0000313" key="13">
    <source>
        <dbReference type="EMBL" id="AEW29871.1"/>
    </source>
</evidence>
<accession>J9PQR1</accession>
<dbReference type="Pfam" id="PF05868">
    <property type="entry name" value="Rotavirus_VP7"/>
    <property type="match status" value="1"/>
</dbReference>
<keyword evidence="6 12" id="KW-1152">Outer capsid protein</keyword>
<evidence type="ECO:0000256" key="1">
    <source>
        <dbReference type="ARBA" id="ARBA00022561"/>
    </source>
</evidence>
<comment type="similarity">
    <text evidence="12">Belongs to the rotavirus VP7 family.</text>
</comment>
<dbReference type="GO" id="GO:0016020">
    <property type="term" value="C:membrane"/>
    <property type="evidence" value="ECO:0007669"/>
    <property type="project" value="InterPro"/>
</dbReference>
<keyword evidence="4 12" id="KW-0479">Metal-binding</keyword>
<keyword evidence="2 12" id="KW-0945">Host-virus interaction</keyword>
<keyword evidence="5" id="KW-0732">Signal</keyword>
<keyword evidence="11 12" id="KW-1038">Host endoplasmic reticulum</keyword>
<reference evidence="13" key="2">
    <citation type="journal article" date="2012" name="Virology">
        <title>Detection of substantial porcine group B rotavirus genetic diversity in the United States, resulting in a modified classification proposal for G genotypes.</title>
        <authorList>
            <person name="Marthaler D."/>
            <person name="Rossow K."/>
            <person name="Gramer M."/>
            <person name="Collins J."/>
            <person name="Goyal S."/>
            <person name="Tsunemitsu H."/>
            <person name="Kuga K."/>
            <person name="Suzuki T."/>
            <person name="Ciarlet M."/>
            <person name="Matthijnssens J."/>
        </authorList>
    </citation>
    <scope>NUCLEOTIDE SEQUENCE</scope>
    <source>
        <strain evidence="13">RVB/Pig-wt/USA/MN09-35/2009/G6P[X]</strain>
    </source>
</reference>
<dbReference type="EMBL" id="JQ043782">
    <property type="protein sequence ID" value="AEW29871.1"/>
    <property type="molecule type" value="Genomic_RNA"/>
</dbReference>
<dbReference type="InterPro" id="IPR008818">
    <property type="entry name" value="Rotavirus_VP7"/>
</dbReference>
<evidence type="ECO:0000256" key="2">
    <source>
        <dbReference type="ARBA" id="ARBA00022581"/>
    </source>
</evidence>
<organism evidence="13">
    <name type="scientific">Porcine rotavirus B</name>
    <dbReference type="NCBI Taxonomy" id="449582"/>
    <lineage>
        <taxon>Viruses</taxon>
        <taxon>Riboviria</taxon>
        <taxon>Orthornavirae</taxon>
        <taxon>Duplornaviricota</taxon>
        <taxon>Resentoviricetes</taxon>
        <taxon>Reovirales</taxon>
        <taxon>Sedoreoviridae</taxon>
        <taxon>Rotavirus</taxon>
        <taxon>Rotavirus betagastroenteritidis</taxon>
        <taxon>Rotavirus B</taxon>
    </lineage>
</organism>
<dbReference type="GO" id="GO:0039624">
    <property type="term" value="C:viral outer capsid"/>
    <property type="evidence" value="ECO:0007669"/>
    <property type="project" value="UniProtKB-UniRule"/>
</dbReference>